<protein>
    <submittedName>
        <fullName evidence="2">Uncharacterized protein</fullName>
    </submittedName>
</protein>
<dbReference type="EMBL" id="LNQR01000070">
    <property type="protein sequence ID" value="KWT84122.1"/>
    <property type="molecule type" value="Genomic_DNA"/>
</dbReference>
<accession>A0ABR5SIN7</accession>
<evidence type="ECO:0000313" key="3">
    <source>
        <dbReference type="Proteomes" id="UP000060487"/>
    </source>
</evidence>
<evidence type="ECO:0000256" key="1">
    <source>
        <dbReference type="ARBA" id="ARBA00022649"/>
    </source>
</evidence>
<name>A0ABR5SIN7_9BACT</name>
<evidence type="ECO:0000313" key="2">
    <source>
        <dbReference type="EMBL" id="KWT84122.1"/>
    </source>
</evidence>
<dbReference type="Proteomes" id="UP000060487">
    <property type="component" value="Unassembled WGS sequence"/>
</dbReference>
<reference evidence="2 3" key="1">
    <citation type="submission" date="2015-11" db="EMBL/GenBank/DDBJ databases">
        <authorList>
            <person name="Lin W."/>
        </authorList>
    </citation>
    <scope>NUCLEOTIDE SEQUENCE [LARGE SCALE GENOMIC DNA]</scope>
    <source>
        <strain evidence="2 3">HCH-1</strain>
    </source>
</reference>
<organism evidence="2 3">
    <name type="scientific">Candidatus Magnetominusculus xianensis</name>
    <dbReference type="NCBI Taxonomy" id="1748249"/>
    <lineage>
        <taxon>Bacteria</taxon>
        <taxon>Pseudomonadati</taxon>
        <taxon>Nitrospirota</taxon>
        <taxon>Nitrospiria</taxon>
        <taxon>Nitrospirales</taxon>
        <taxon>Nitrospiraceae</taxon>
        <taxon>Candidatus Magnetominusculus</taxon>
    </lineage>
</organism>
<comment type="caution">
    <text evidence="2">The sequence shown here is derived from an EMBL/GenBank/DDBJ whole genome shotgun (WGS) entry which is preliminary data.</text>
</comment>
<sequence length="75" mass="8671">MIRRSVTLPEDIINEIQQYTDNFSGFVAAALREYLKAQRIAKAKQSFGSWANREQDSIEMVNELRKDRDYGADSN</sequence>
<gene>
    <name evidence="2" type="ORF">ASN18_2050</name>
</gene>
<dbReference type="RefSeq" id="WP_085052654.1">
    <property type="nucleotide sequence ID" value="NZ_LNQR01000070.1"/>
</dbReference>
<proteinExistence type="predicted"/>
<dbReference type="Pfam" id="PF07362">
    <property type="entry name" value="CcdA"/>
    <property type="match status" value="1"/>
</dbReference>
<keyword evidence="1" id="KW-1277">Toxin-antitoxin system</keyword>
<dbReference type="InterPro" id="IPR009956">
    <property type="entry name" value="Post-segregation_anti-tox_CcdA"/>
</dbReference>
<keyword evidence="3" id="KW-1185">Reference proteome</keyword>